<sequence>MNSNQGMAVEEVRQMAAQLRDAAEEIGAIERELTGGLEGVDWTGPDADQFRGQWSGEMVPALQQIMQAVADLGETADRNADEQARTSSS</sequence>
<comment type="caution">
    <text evidence="1">The sequence shown here is derived from an EMBL/GenBank/DDBJ whole genome shotgun (WGS) entry which is preliminary data.</text>
</comment>
<reference evidence="1 2" key="1">
    <citation type="submission" date="2024-09" db="EMBL/GenBank/DDBJ databases">
        <authorList>
            <person name="Sun Q."/>
            <person name="Mori K."/>
        </authorList>
    </citation>
    <scope>NUCLEOTIDE SEQUENCE [LARGE SCALE GENOMIC DNA]</scope>
    <source>
        <strain evidence="1 2">CICC 10874</strain>
    </source>
</reference>
<accession>A0ABV6RDK9</accession>
<organism evidence="1 2">
    <name type="scientific">Brachybacterium hainanense</name>
    <dbReference type="NCBI Taxonomy" id="1541174"/>
    <lineage>
        <taxon>Bacteria</taxon>
        <taxon>Bacillati</taxon>
        <taxon>Actinomycetota</taxon>
        <taxon>Actinomycetes</taxon>
        <taxon>Micrococcales</taxon>
        <taxon>Dermabacteraceae</taxon>
        <taxon>Brachybacterium</taxon>
    </lineage>
</organism>
<evidence type="ECO:0000313" key="1">
    <source>
        <dbReference type="EMBL" id="MFC0675086.1"/>
    </source>
</evidence>
<dbReference type="RefSeq" id="WP_376981781.1">
    <property type="nucleotide sequence ID" value="NZ_JBHLSV010000018.1"/>
</dbReference>
<gene>
    <name evidence="1" type="ORF">ACFFF6_14070</name>
</gene>
<proteinExistence type="predicted"/>
<name>A0ABV6RDK9_9MICO</name>
<dbReference type="InterPro" id="IPR036689">
    <property type="entry name" value="ESAT-6-like_sf"/>
</dbReference>
<protein>
    <submittedName>
        <fullName evidence="1">WXG100 family type VII secretion target</fullName>
    </submittedName>
</protein>
<dbReference type="EMBL" id="JBHLSV010000018">
    <property type="protein sequence ID" value="MFC0675086.1"/>
    <property type="molecule type" value="Genomic_DNA"/>
</dbReference>
<dbReference type="Gene3D" id="1.10.287.1060">
    <property type="entry name" value="ESAT-6-like"/>
    <property type="match status" value="1"/>
</dbReference>
<dbReference type="Proteomes" id="UP001589793">
    <property type="component" value="Unassembled WGS sequence"/>
</dbReference>
<keyword evidence="2" id="KW-1185">Reference proteome</keyword>
<evidence type="ECO:0000313" key="2">
    <source>
        <dbReference type="Proteomes" id="UP001589793"/>
    </source>
</evidence>
<dbReference type="SUPFAM" id="SSF140453">
    <property type="entry name" value="EsxAB dimer-like"/>
    <property type="match status" value="1"/>
</dbReference>